<feature type="region of interest" description="Disordered" evidence="1">
    <location>
        <begin position="1"/>
        <end position="23"/>
    </location>
</feature>
<dbReference type="AlphaFoldDB" id="A0A183EN26"/>
<dbReference type="WBParaSite" id="GPUH_0002239401-mRNA-1">
    <property type="protein sequence ID" value="GPUH_0002239401-mRNA-1"/>
    <property type="gene ID" value="GPUH_0002239401"/>
</dbReference>
<feature type="compositionally biased region" description="Basic and acidic residues" evidence="1">
    <location>
        <begin position="1"/>
        <end position="12"/>
    </location>
</feature>
<sequence length="79" mass="8548">LIDRKGNGDSSRRSASATEMGRNSVVTTSTYRKLGVAAAPVTAVERIAPTLRYIKKCCRDKVNSMRSAKQCQCIGKGVE</sequence>
<evidence type="ECO:0000256" key="1">
    <source>
        <dbReference type="SAM" id="MobiDB-lite"/>
    </source>
</evidence>
<evidence type="ECO:0000313" key="2">
    <source>
        <dbReference type="WBParaSite" id="GPUH_0002239401-mRNA-1"/>
    </source>
</evidence>
<name>A0A183EN26_9BILA</name>
<reference evidence="2" key="1">
    <citation type="submission" date="2016-06" db="UniProtKB">
        <authorList>
            <consortium name="WormBaseParasite"/>
        </authorList>
    </citation>
    <scope>IDENTIFICATION</scope>
</reference>
<organism evidence="2">
    <name type="scientific">Gongylonema pulchrum</name>
    <dbReference type="NCBI Taxonomy" id="637853"/>
    <lineage>
        <taxon>Eukaryota</taxon>
        <taxon>Metazoa</taxon>
        <taxon>Ecdysozoa</taxon>
        <taxon>Nematoda</taxon>
        <taxon>Chromadorea</taxon>
        <taxon>Rhabditida</taxon>
        <taxon>Spirurina</taxon>
        <taxon>Spiruromorpha</taxon>
        <taxon>Spiruroidea</taxon>
        <taxon>Gongylonematidae</taxon>
        <taxon>Gongylonema</taxon>
    </lineage>
</organism>
<proteinExistence type="predicted"/>
<accession>A0A183EN26</accession>
<protein>
    <submittedName>
        <fullName evidence="2">Ribonucloprotein</fullName>
    </submittedName>
</protein>